<protein>
    <submittedName>
        <fullName evidence="5">Nitrite reductase (NO-forming)</fullName>
    </submittedName>
</protein>
<evidence type="ECO:0000256" key="3">
    <source>
        <dbReference type="SAM" id="SignalP"/>
    </source>
</evidence>
<evidence type="ECO:0000256" key="1">
    <source>
        <dbReference type="ARBA" id="ARBA00022723"/>
    </source>
</evidence>
<feature type="signal peptide" evidence="3">
    <location>
        <begin position="1"/>
        <end position="27"/>
    </location>
</feature>
<keyword evidence="3" id="KW-0732">Signal</keyword>
<dbReference type="InterPro" id="IPR028096">
    <property type="entry name" value="EfeO_Cupredoxin"/>
</dbReference>
<feature type="chain" id="PRO_5011523399" evidence="3">
    <location>
        <begin position="28"/>
        <end position="117"/>
    </location>
</feature>
<dbReference type="GO" id="GO:0046872">
    <property type="term" value="F:metal ion binding"/>
    <property type="evidence" value="ECO:0007669"/>
    <property type="project" value="UniProtKB-KW"/>
</dbReference>
<accession>A0A1G7RGA9</accession>
<dbReference type="InterPro" id="IPR008972">
    <property type="entry name" value="Cupredoxin"/>
</dbReference>
<name>A0A1G7RGA9_9PROT</name>
<sequence>MNRTIRTGLRVLAGAGVAAALATPAAAQKTVTVVGKEFKFEPSTVELEAGETLVIKFKNQGALSHNLTFKKLDADTGTIQTDGTETIRVQPEPGTYTFVCTVPGHEAAGMTGTLKVQ</sequence>
<dbReference type="STRING" id="1082479.SAMN05216241_105124"/>
<dbReference type="SUPFAM" id="SSF49503">
    <property type="entry name" value="Cupredoxins"/>
    <property type="match status" value="1"/>
</dbReference>
<evidence type="ECO:0000256" key="2">
    <source>
        <dbReference type="ARBA" id="ARBA00023008"/>
    </source>
</evidence>
<evidence type="ECO:0000313" key="6">
    <source>
        <dbReference type="Proteomes" id="UP000199415"/>
    </source>
</evidence>
<keyword evidence="2" id="KW-0186">Copper</keyword>
<dbReference type="InterPro" id="IPR028871">
    <property type="entry name" value="BlueCu_1_BS"/>
</dbReference>
<dbReference type="InterPro" id="IPR033138">
    <property type="entry name" value="Cu_oxidase_CS"/>
</dbReference>
<proteinExistence type="predicted"/>
<dbReference type="PANTHER" id="PTHR38439">
    <property type="entry name" value="AURACYANIN-B"/>
    <property type="match status" value="1"/>
</dbReference>
<dbReference type="AlphaFoldDB" id="A0A1G7RGA9"/>
<dbReference type="EMBL" id="FNCE01000005">
    <property type="protein sequence ID" value="SDG09866.1"/>
    <property type="molecule type" value="Genomic_DNA"/>
</dbReference>
<dbReference type="OrthoDB" id="9816061at2"/>
<dbReference type="PANTHER" id="PTHR38439:SF3">
    <property type="entry name" value="COPPER-RESISTANT CUPROPROTEIN COPI"/>
    <property type="match status" value="1"/>
</dbReference>
<evidence type="ECO:0000259" key="4">
    <source>
        <dbReference type="Pfam" id="PF13473"/>
    </source>
</evidence>
<feature type="domain" description="EfeO-type cupredoxin-like" evidence="4">
    <location>
        <begin position="17"/>
        <end position="109"/>
    </location>
</feature>
<dbReference type="InterPro" id="IPR050845">
    <property type="entry name" value="Cu-binding_ET"/>
</dbReference>
<organism evidence="5 6">
    <name type="scientific">Limimonas halophila</name>
    <dbReference type="NCBI Taxonomy" id="1082479"/>
    <lineage>
        <taxon>Bacteria</taxon>
        <taxon>Pseudomonadati</taxon>
        <taxon>Pseudomonadota</taxon>
        <taxon>Alphaproteobacteria</taxon>
        <taxon>Rhodospirillales</taxon>
        <taxon>Rhodovibrionaceae</taxon>
        <taxon>Limimonas</taxon>
    </lineage>
</organism>
<evidence type="ECO:0000313" key="5">
    <source>
        <dbReference type="EMBL" id="SDG09866.1"/>
    </source>
</evidence>
<reference evidence="5 6" key="1">
    <citation type="submission" date="2016-10" db="EMBL/GenBank/DDBJ databases">
        <authorList>
            <person name="de Groot N.N."/>
        </authorList>
    </citation>
    <scope>NUCLEOTIDE SEQUENCE [LARGE SCALE GENOMIC DNA]</scope>
    <source>
        <strain evidence="5 6">DSM 25584</strain>
    </source>
</reference>
<gene>
    <name evidence="5" type="ORF">SAMN05216241_105124</name>
</gene>
<dbReference type="PROSITE" id="PS00079">
    <property type="entry name" value="MULTICOPPER_OXIDASE1"/>
    <property type="match status" value="1"/>
</dbReference>
<keyword evidence="1" id="KW-0479">Metal-binding</keyword>
<dbReference type="RefSeq" id="WP_090019731.1">
    <property type="nucleotide sequence ID" value="NZ_FNCE01000005.1"/>
</dbReference>
<keyword evidence="6" id="KW-1185">Reference proteome</keyword>
<dbReference type="Proteomes" id="UP000199415">
    <property type="component" value="Unassembled WGS sequence"/>
</dbReference>
<dbReference type="Pfam" id="PF13473">
    <property type="entry name" value="Cupredoxin_1"/>
    <property type="match status" value="1"/>
</dbReference>
<dbReference type="PROSITE" id="PS00196">
    <property type="entry name" value="COPPER_BLUE"/>
    <property type="match status" value="1"/>
</dbReference>
<dbReference type="Gene3D" id="2.60.40.420">
    <property type="entry name" value="Cupredoxins - blue copper proteins"/>
    <property type="match status" value="1"/>
</dbReference>